<accession>A0A6P1W2J6</accession>
<dbReference type="EMBL" id="CP045997">
    <property type="protein sequence ID" value="QHV98788.1"/>
    <property type="molecule type" value="Genomic_DNA"/>
</dbReference>
<gene>
    <name evidence="1" type="ORF">GJR95_28965</name>
</gene>
<evidence type="ECO:0000313" key="1">
    <source>
        <dbReference type="EMBL" id="QHV98788.1"/>
    </source>
</evidence>
<evidence type="ECO:0000313" key="2">
    <source>
        <dbReference type="Proteomes" id="UP000464577"/>
    </source>
</evidence>
<dbReference type="Proteomes" id="UP000464577">
    <property type="component" value="Chromosome"/>
</dbReference>
<reference evidence="1 2" key="1">
    <citation type="submission" date="2019-11" db="EMBL/GenBank/DDBJ databases">
        <title>Spirosoma endbachense sp. nov., isolated from a natural salt meadow.</title>
        <authorList>
            <person name="Rojas J."/>
            <person name="Ambika Manirajan B."/>
            <person name="Ratering S."/>
            <person name="Suarez C."/>
            <person name="Geissler-Plaum R."/>
            <person name="Schnell S."/>
        </authorList>
    </citation>
    <scope>NUCLEOTIDE SEQUENCE [LARGE SCALE GENOMIC DNA]</scope>
    <source>
        <strain evidence="1 2">I-24</strain>
    </source>
</reference>
<name>A0A6P1W2J6_9BACT</name>
<sequence>MNLKIGGCAWVGCLEAQALAGFDIMLKDYQGAYCGRNPVGVNGWYGRGQIYALANAGLSVFGFKLISASAAVLLDGGIPNPSWFRGTLAAQVKLLFVKPRISFSIQAGDACEI</sequence>
<dbReference type="RefSeq" id="WP_162389196.1">
    <property type="nucleotide sequence ID" value="NZ_CP045997.1"/>
</dbReference>
<keyword evidence="2" id="KW-1185">Reference proteome</keyword>
<proteinExistence type="predicted"/>
<dbReference type="AlphaFoldDB" id="A0A6P1W2J6"/>
<dbReference type="KEGG" id="senf:GJR95_28965"/>
<protein>
    <submittedName>
        <fullName evidence="1">Uncharacterized protein</fullName>
    </submittedName>
</protein>
<organism evidence="1 2">
    <name type="scientific">Spirosoma endbachense</name>
    <dbReference type="NCBI Taxonomy" id="2666025"/>
    <lineage>
        <taxon>Bacteria</taxon>
        <taxon>Pseudomonadati</taxon>
        <taxon>Bacteroidota</taxon>
        <taxon>Cytophagia</taxon>
        <taxon>Cytophagales</taxon>
        <taxon>Cytophagaceae</taxon>
        <taxon>Spirosoma</taxon>
    </lineage>
</organism>